<evidence type="ECO:0000313" key="4">
    <source>
        <dbReference type="EMBL" id="TCZ65431.1"/>
    </source>
</evidence>
<dbReference type="EMBL" id="SKBM01000003">
    <property type="protein sequence ID" value="TCZ65431.1"/>
    <property type="molecule type" value="Genomic_DNA"/>
</dbReference>
<dbReference type="Gene3D" id="3.40.50.2300">
    <property type="match status" value="1"/>
</dbReference>
<gene>
    <name evidence="4" type="ORF">EXY23_04485</name>
</gene>
<dbReference type="InterPro" id="IPR011006">
    <property type="entry name" value="CheY-like_superfamily"/>
</dbReference>
<dbReference type="AlphaFoldDB" id="A0A4R4DSG3"/>
<evidence type="ECO:0000313" key="5">
    <source>
        <dbReference type="Proteomes" id="UP000295023"/>
    </source>
</evidence>
<dbReference type="SMART" id="SM00448">
    <property type="entry name" value="REC"/>
    <property type="match status" value="1"/>
</dbReference>
<dbReference type="SUPFAM" id="SSF52172">
    <property type="entry name" value="CheY-like"/>
    <property type="match status" value="1"/>
</dbReference>
<feature type="modified residue" description="4-aspartylphosphate" evidence="2">
    <location>
        <position position="134"/>
    </location>
</feature>
<accession>A0A4R4DSG3</accession>
<sequence length="217" mass="23266">MPAYRVACRKSARDAGDPRISLALSKDFETSHSPHVTRRCRHQERVPAGQVTRSSHAAQATPPAIGTCVRTRQGTQGMQADSPVLLVVEDDFLVRLTLVDALSDGGFEVLEAADAREALTLVCDRDDISAMLTDINLPGGSDGFALARAARVIRPHLPVVYASGRYAGAEEGQAVDGSRFLAKPFTPSLAAAVLHDMISDNAEHGPLHEVHAAERRI</sequence>
<comment type="caution">
    <text evidence="4">The sequence shown here is derived from an EMBL/GenBank/DDBJ whole genome shotgun (WGS) entry which is preliminary data.</text>
</comment>
<evidence type="ECO:0000256" key="1">
    <source>
        <dbReference type="ARBA" id="ARBA00022553"/>
    </source>
</evidence>
<feature type="domain" description="Response regulatory" evidence="3">
    <location>
        <begin position="84"/>
        <end position="198"/>
    </location>
</feature>
<dbReference type="Proteomes" id="UP000295023">
    <property type="component" value="Unassembled WGS sequence"/>
</dbReference>
<dbReference type="GO" id="GO:0000160">
    <property type="term" value="P:phosphorelay signal transduction system"/>
    <property type="evidence" value="ECO:0007669"/>
    <property type="project" value="InterPro"/>
</dbReference>
<proteinExistence type="predicted"/>
<evidence type="ECO:0000259" key="3">
    <source>
        <dbReference type="PROSITE" id="PS50110"/>
    </source>
</evidence>
<name>A0A4R4DSG3_9PROT</name>
<dbReference type="InterPro" id="IPR001789">
    <property type="entry name" value="Sig_transdc_resp-reg_receiver"/>
</dbReference>
<dbReference type="PROSITE" id="PS50110">
    <property type="entry name" value="RESPONSE_REGULATORY"/>
    <property type="match status" value="1"/>
</dbReference>
<evidence type="ECO:0000256" key="2">
    <source>
        <dbReference type="PROSITE-ProRule" id="PRU00169"/>
    </source>
</evidence>
<protein>
    <submittedName>
        <fullName evidence="4">Response regulator</fullName>
    </submittedName>
</protein>
<dbReference type="PANTHER" id="PTHR44591:SF21">
    <property type="entry name" value="TWO-COMPONENT RESPONSE REGULATOR"/>
    <property type="match status" value="1"/>
</dbReference>
<keyword evidence="1 2" id="KW-0597">Phosphoprotein</keyword>
<dbReference type="Pfam" id="PF00072">
    <property type="entry name" value="Response_reg"/>
    <property type="match status" value="1"/>
</dbReference>
<dbReference type="PANTHER" id="PTHR44591">
    <property type="entry name" value="STRESS RESPONSE REGULATOR PROTEIN 1"/>
    <property type="match status" value="1"/>
</dbReference>
<organism evidence="4 5">
    <name type="scientific">Roseicella aquatilis</name>
    <dbReference type="NCBI Taxonomy" id="2527868"/>
    <lineage>
        <taxon>Bacteria</taxon>
        <taxon>Pseudomonadati</taxon>
        <taxon>Pseudomonadota</taxon>
        <taxon>Alphaproteobacteria</taxon>
        <taxon>Acetobacterales</taxon>
        <taxon>Roseomonadaceae</taxon>
        <taxon>Roseicella</taxon>
    </lineage>
</organism>
<keyword evidence="5" id="KW-1185">Reference proteome</keyword>
<dbReference type="OrthoDB" id="8019678at2"/>
<reference evidence="4 5" key="1">
    <citation type="submission" date="2019-03" db="EMBL/GenBank/DDBJ databases">
        <title>Paracraurococcus aquatilis NE82 genome sequence.</title>
        <authorList>
            <person name="Zhao Y."/>
            <person name="Du Z."/>
        </authorList>
    </citation>
    <scope>NUCLEOTIDE SEQUENCE [LARGE SCALE GENOMIC DNA]</scope>
    <source>
        <strain evidence="4 5">NE82</strain>
    </source>
</reference>
<dbReference type="InterPro" id="IPR050595">
    <property type="entry name" value="Bact_response_regulator"/>
</dbReference>